<reference evidence="6 7" key="1">
    <citation type="submission" date="2017-10" db="EMBL/GenBank/DDBJ databases">
        <title>Whole genome sequencing of members of genus Pseudoxanthomonas.</title>
        <authorList>
            <person name="Kumar S."/>
            <person name="Bansal K."/>
            <person name="Kaur A."/>
            <person name="Patil P."/>
            <person name="Sharma S."/>
            <person name="Patil P.B."/>
        </authorList>
    </citation>
    <scope>NUCLEOTIDE SEQUENCE [LARGE SCALE GENOMIC DNA]</scope>
    <source>
        <strain evidence="6 7">DSM 17801</strain>
    </source>
</reference>
<dbReference type="Pfam" id="PF00486">
    <property type="entry name" value="Trans_reg_C"/>
    <property type="match status" value="1"/>
</dbReference>
<keyword evidence="1 2" id="KW-0238">DNA-binding</keyword>
<protein>
    <recommendedName>
        <fullName evidence="5">OmpR/PhoB-type domain-containing protein</fullName>
    </recommendedName>
</protein>
<evidence type="ECO:0000256" key="2">
    <source>
        <dbReference type="PROSITE-ProRule" id="PRU01091"/>
    </source>
</evidence>
<dbReference type="Gene3D" id="1.10.10.10">
    <property type="entry name" value="Winged helix-like DNA-binding domain superfamily/Winged helix DNA-binding domain"/>
    <property type="match status" value="1"/>
</dbReference>
<gene>
    <name evidence="6" type="ORF">CSC65_07845</name>
</gene>
<feature type="DNA-binding region" description="OmpR/PhoB-type" evidence="2">
    <location>
        <begin position="175"/>
        <end position="273"/>
    </location>
</feature>
<evidence type="ECO:0000259" key="5">
    <source>
        <dbReference type="PROSITE" id="PS51755"/>
    </source>
</evidence>
<sequence length="848" mass="93117">MARADPGRKQDRPGQHQDRAHDEMQADADIGDPVRRARHRQARHQLVPLLEVAVRGAGGAQHDVDAERPQSQHGRPVEEPAEPMQRLLVGCRRPRPGLAQGQPALLVHGIHPFVAGAGSCRRYQLRVAARRSPEGSRRLGAGRAGKLGAGLGDGLARLYSMEGNDRRGRMSQPVPSNLVLDGLVIDFSGRRLVRDSETLALEPKAFAVLALLAGSPGRVFTRDEILDTVWGHRHVTQGVLNRIVSLLRHALGEDAMHPRLLHTVYGIGYRFDLPVAEPVSAAAAGSEVDAPAATAATAANGMSGMSAAATQPPPRRAWPILAFVVLLLAVAAAWLAGREGRIQPPAEARVSAAGEPSLAVLPFADLSRARDQEYLADGLAEDILNQLARSQSLRVVGRTSSFSFKGRSEDLRSIGRKLGVDHLLEGSVRRDGDQLRVTAQLVRADDGTHLWSKTYARELRDVFAVQEEIAHDVAQALSVKLDVARFNREQGGTTSVDAYDRLLRWRSIVMRGQLDFEHDRERLQLAREMVALDPQCILCRDLLARSLDSMALELGDARGGPLRDEALQVRTEIARIAPDSWVGKLVRANALWSGGKRAEAIDLARQVVDSGPPTKERVWDYAYMIYAMGHLEESIALVEQVRAVEPMALYLSRDLQYDYTAARRYEDAEAEYRRARALEGSQLSPDSLALFRQLAGKRPGAQEDLRELHSRLLRQGREFDTPFFRDLGAVLDDREAMLALVRRALADEAYGGGSGVAYLWTSVADALGDADLAVAAMRRDLAGWEGFQQGAMAPPPYVALWNAPYSNVRAHPDFKKLLAETGVVDYWRQTGRWGDGCGPLGEDDFQCR</sequence>
<name>A0ABQ6Z7V7_9GAMM</name>
<evidence type="ECO:0000256" key="4">
    <source>
        <dbReference type="SAM" id="Phobius"/>
    </source>
</evidence>
<comment type="caution">
    <text evidence="6">The sequence shown here is derived from an EMBL/GenBank/DDBJ whole genome shotgun (WGS) entry which is preliminary data.</text>
</comment>
<dbReference type="PROSITE" id="PS51755">
    <property type="entry name" value="OMPR_PHOB"/>
    <property type="match status" value="1"/>
</dbReference>
<feature type="transmembrane region" description="Helical" evidence="4">
    <location>
        <begin position="317"/>
        <end position="336"/>
    </location>
</feature>
<dbReference type="SUPFAM" id="SSF46894">
    <property type="entry name" value="C-terminal effector domain of the bipartite response regulators"/>
    <property type="match status" value="1"/>
</dbReference>
<organism evidence="6 7">
    <name type="scientific">Pseudoxanthomonas daejeonensis</name>
    <dbReference type="NCBI Taxonomy" id="266062"/>
    <lineage>
        <taxon>Bacteria</taxon>
        <taxon>Pseudomonadati</taxon>
        <taxon>Pseudomonadota</taxon>
        <taxon>Gammaproteobacteria</taxon>
        <taxon>Lysobacterales</taxon>
        <taxon>Lysobacteraceae</taxon>
        <taxon>Pseudoxanthomonas</taxon>
    </lineage>
</organism>
<keyword evidence="4" id="KW-1133">Transmembrane helix</keyword>
<evidence type="ECO:0000313" key="6">
    <source>
        <dbReference type="EMBL" id="KAF1695115.1"/>
    </source>
</evidence>
<evidence type="ECO:0000313" key="7">
    <source>
        <dbReference type="Proteomes" id="UP000788419"/>
    </source>
</evidence>
<dbReference type="SMART" id="SM00862">
    <property type="entry name" value="Trans_reg_C"/>
    <property type="match status" value="1"/>
</dbReference>
<dbReference type="Gene3D" id="1.25.40.10">
    <property type="entry name" value="Tetratricopeptide repeat domain"/>
    <property type="match status" value="1"/>
</dbReference>
<evidence type="ECO:0000256" key="1">
    <source>
        <dbReference type="ARBA" id="ARBA00023125"/>
    </source>
</evidence>
<dbReference type="InterPro" id="IPR001867">
    <property type="entry name" value="OmpR/PhoB-type_DNA-bd"/>
</dbReference>
<dbReference type="InterPro" id="IPR036388">
    <property type="entry name" value="WH-like_DNA-bd_sf"/>
</dbReference>
<evidence type="ECO:0000256" key="3">
    <source>
        <dbReference type="SAM" id="MobiDB-lite"/>
    </source>
</evidence>
<dbReference type="InterPro" id="IPR016032">
    <property type="entry name" value="Sig_transdc_resp-reg_C-effctor"/>
</dbReference>
<keyword evidence="4" id="KW-0812">Transmembrane</keyword>
<dbReference type="InterPro" id="IPR011990">
    <property type="entry name" value="TPR-like_helical_dom_sf"/>
</dbReference>
<feature type="compositionally biased region" description="Basic and acidic residues" evidence="3">
    <location>
        <begin position="62"/>
        <end position="78"/>
    </location>
</feature>
<feature type="region of interest" description="Disordered" evidence="3">
    <location>
        <begin position="1"/>
        <end position="41"/>
    </location>
</feature>
<dbReference type="SUPFAM" id="SSF48452">
    <property type="entry name" value="TPR-like"/>
    <property type="match status" value="1"/>
</dbReference>
<dbReference type="Proteomes" id="UP000788419">
    <property type="component" value="Unassembled WGS sequence"/>
</dbReference>
<feature type="compositionally biased region" description="Basic and acidic residues" evidence="3">
    <location>
        <begin position="1"/>
        <end position="24"/>
    </location>
</feature>
<accession>A0ABQ6Z7V7</accession>
<dbReference type="EMBL" id="PDWN01000006">
    <property type="protein sequence ID" value="KAF1695115.1"/>
    <property type="molecule type" value="Genomic_DNA"/>
</dbReference>
<feature type="region of interest" description="Disordered" evidence="3">
    <location>
        <begin position="57"/>
        <end position="82"/>
    </location>
</feature>
<dbReference type="Gene3D" id="3.40.50.10070">
    <property type="entry name" value="TolB, N-terminal domain"/>
    <property type="match status" value="1"/>
</dbReference>
<keyword evidence="4" id="KW-0472">Membrane</keyword>
<keyword evidence="7" id="KW-1185">Reference proteome</keyword>
<dbReference type="CDD" id="cd00383">
    <property type="entry name" value="trans_reg_C"/>
    <property type="match status" value="1"/>
</dbReference>
<feature type="domain" description="OmpR/PhoB-type" evidence="5">
    <location>
        <begin position="175"/>
        <end position="273"/>
    </location>
</feature>
<proteinExistence type="predicted"/>